<reference evidence="2 3" key="1">
    <citation type="journal article" date="2021" name="Hortic Res">
        <title>Chromosome-scale assembly of the Dendrobium chrysotoxum genome enhances the understanding of orchid evolution.</title>
        <authorList>
            <person name="Zhang Y."/>
            <person name="Zhang G.Q."/>
            <person name="Zhang D."/>
            <person name="Liu X.D."/>
            <person name="Xu X.Y."/>
            <person name="Sun W.H."/>
            <person name="Yu X."/>
            <person name="Zhu X."/>
            <person name="Wang Z.W."/>
            <person name="Zhao X."/>
            <person name="Zhong W.Y."/>
            <person name="Chen H."/>
            <person name="Yin W.L."/>
            <person name="Huang T."/>
            <person name="Niu S.C."/>
            <person name="Liu Z.J."/>
        </authorList>
    </citation>
    <scope>NUCLEOTIDE SEQUENCE [LARGE SCALE GENOMIC DNA]</scope>
    <source>
        <strain evidence="2">Lindl</strain>
    </source>
</reference>
<evidence type="ECO:0000313" key="3">
    <source>
        <dbReference type="Proteomes" id="UP000775213"/>
    </source>
</evidence>
<gene>
    <name evidence="2" type="ORF">IEQ34_026474</name>
</gene>
<evidence type="ECO:0000256" key="1">
    <source>
        <dbReference type="SAM" id="MobiDB-lite"/>
    </source>
</evidence>
<comment type="caution">
    <text evidence="2">The sequence shown here is derived from an EMBL/GenBank/DDBJ whole genome shotgun (WGS) entry which is preliminary data.</text>
</comment>
<evidence type="ECO:0000313" key="2">
    <source>
        <dbReference type="EMBL" id="KAH0436093.1"/>
    </source>
</evidence>
<name>A0AAV7FM08_DENCH</name>
<feature type="region of interest" description="Disordered" evidence="1">
    <location>
        <begin position="1"/>
        <end position="34"/>
    </location>
</feature>
<organism evidence="2 3">
    <name type="scientific">Dendrobium chrysotoxum</name>
    <name type="common">Orchid</name>
    <dbReference type="NCBI Taxonomy" id="161865"/>
    <lineage>
        <taxon>Eukaryota</taxon>
        <taxon>Viridiplantae</taxon>
        <taxon>Streptophyta</taxon>
        <taxon>Embryophyta</taxon>
        <taxon>Tracheophyta</taxon>
        <taxon>Spermatophyta</taxon>
        <taxon>Magnoliopsida</taxon>
        <taxon>Liliopsida</taxon>
        <taxon>Asparagales</taxon>
        <taxon>Orchidaceae</taxon>
        <taxon>Epidendroideae</taxon>
        <taxon>Malaxideae</taxon>
        <taxon>Dendrobiinae</taxon>
        <taxon>Dendrobium</taxon>
    </lineage>
</organism>
<dbReference type="Proteomes" id="UP000775213">
    <property type="component" value="Unassembled WGS sequence"/>
</dbReference>
<sequence length="154" mass="17087">MEDIGQVNNQRSGSDLSLGRSISKTSDNLSSGTLRVTPSSTGIMKQDKMLKDGDRRRLYRAIDDVVSMITYDGLAVICKKFYILNEVLIISPKRSDRVHAPPLGFIVVYEMTLCAGLRFPPAPELLEIFKACGISLPQFLCRAITIMVGLIVFF</sequence>
<dbReference type="EMBL" id="JAGFBR010000755">
    <property type="protein sequence ID" value="KAH0436093.1"/>
    <property type="molecule type" value="Genomic_DNA"/>
</dbReference>
<dbReference type="AlphaFoldDB" id="A0AAV7FM08"/>
<keyword evidence="3" id="KW-1185">Reference proteome</keyword>
<protein>
    <submittedName>
        <fullName evidence="2">Uncharacterized protein</fullName>
    </submittedName>
</protein>
<accession>A0AAV7FM08</accession>
<proteinExistence type="predicted"/>